<dbReference type="InterPro" id="IPR051244">
    <property type="entry name" value="TCAF"/>
</dbReference>
<proteinExistence type="predicted"/>
<dbReference type="EMBL" id="JAPFFF010000001">
    <property type="protein sequence ID" value="KAK8899925.1"/>
    <property type="molecule type" value="Genomic_DNA"/>
</dbReference>
<name>A0ABR2L994_9EUKA</name>
<protein>
    <recommendedName>
        <fullName evidence="1">Peptidase M60 domain-containing protein</fullName>
    </recommendedName>
</protein>
<dbReference type="InterPro" id="IPR031161">
    <property type="entry name" value="Peptidase_M60_dom"/>
</dbReference>
<accession>A0ABR2L994</accession>
<dbReference type="PANTHER" id="PTHR15730">
    <property type="entry name" value="EXPERIMENTAL AUTOIMMUNE PROSTATITIS ANTIGEN 2-RELATED"/>
    <property type="match status" value="1"/>
</dbReference>
<organism evidence="2 3">
    <name type="scientific">Tritrichomonas musculus</name>
    <dbReference type="NCBI Taxonomy" id="1915356"/>
    <lineage>
        <taxon>Eukaryota</taxon>
        <taxon>Metamonada</taxon>
        <taxon>Parabasalia</taxon>
        <taxon>Tritrichomonadida</taxon>
        <taxon>Tritrichomonadidae</taxon>
        <taxon>Tritrichomonas</taxon>
    </lineage>
</organism>
<dbReference type="SMART" id="SM01276">
    <property type="entry name" value="M60-like"/>
    <property type="match status" value="1"/>
</dbReference>
<evidence type="ECO:0000313" key="2">
    <source>
        <dbReference type="EMBL" id="KAK8899925.1"/>
    </source>
</evidence>
<evidence type="ECO:0000259" key="1">
    <source>
        <dbReference type="PROSITE" id="PS51723"/>
    </source>
</evidence>
<dbReference type="PROSITE" id="PS51723">
    <property type="entry name" value="PEPTIDASE_M60"/>
    <property type="match status" value="1"/>
</dbReference>
<dbReference type="Pfam" id="PF17291">
    <property type="entry name" value="M60-like_N"/>
    <property type="match status" value="1"/>
</dbReference>
<reference evidence="2 3" key="1">
    <citation type="submission" date="2024-04" db="EMBL/GenBank/DDBJ databases">
        <title>Tritrichomonas musculus Genome.</title>
        <authorList>
            <person name="Alves-Ferreira E."/>
            <person name="Grigg M."/>
            <person name="Lorenzi H."/>
            <person name="Galac M."/>
        </authorList>
    </citation>
    <scope>NUCLEOTIDE SEQUENCE [LARGE SCALE GENOMIC DNA]</scope>
    <source>
        <strain evidence="2 3">EAF2021</strain>
    </source>
</reference>
<dbReference type="Gene3D" id="2.60.120.1250">
    <property type="entry name" value="Peptidase M60, enhancin-like domain 1"/>
    <property type="match status" value="1"/>
</dbReference>
<dbReference type="InterPro" id="IPR035423">
    <property type="entry name" value="M60-like_N"/>
</dbReference>
<sequence length="734" mass="83822">MGCASSTSVRVSNSYKVKKKEEEQSFKPIDINDIDESLLHSTFESTIQFLLRRVQSIRCPSGMVPAVVLSQLSIPILISKMSFYSDKSSTSIQLPIVVCTFPLIARIICFSHQKMLSHAHFRIDETSIFFHNCFTWLLSNFPDSSQVLFIEFPDDLHTEITNCLKTIFFTAEFSEYDDNMDLSKYHCIAITSKFNTNGDQSKLQKLQEYVDKGNGVAIFYDFTNSLLDVPINSFIKQYGISFTYCQLSDEYSPPILVPVQNNKISSQIINLSYYLDTLKSLLVDNNNFGTSELDNIVAFLRYHIMVCQKEQFKLLIEIKKCCYDFLKKTEYQKDNKLCPESVHVIIAILLIDIINKLPPEELKVSPDAHIFPGIQSNLKLSDHSVTLRLHEESIISTGLWCQPGVVSTIECHNPPKNLQIQIGSHSLSLIANNGPWKRWPTVTTRFNIEDGITKVASPFGGIIYLVVGQLSENSPSHIDLRFNQFCKHTLVVNGKPEVYQMTKNLEAPWCEIILNTVIFTVPSNRLSLIQNFDESLNFIEKHVQKVAEVASYTIIRPYRIVFDYEITERFYVADYPIFLNIIDFDDIFVNQNSVTPGFFKLLMAISEVSLRDNCFDKDTEYAVSAYIAANAINQVDPLFDPMVFFDIDLPLLFRLLWNIHSELNKNIITSLIKDIQENGVPDSEVPEDLWIYFVKNLCLAANCNLINDLLSLRPIPLNIISMLQNLPPPPFNVI</sequence>
<keyword evidence="3" id="KW-1185">Reference proteome</keyword>
<feature type="domain" description="Peptidase M60" evidence="1">
    <location>
        <begin position="392"/>
        <end position="701"/>
    </location>
</feature>
<evidence type="ECO:0000313" key="3">
    <source>
        <dbReference type="Proteomes" id="UP001470230"/>
    </source>
</evidence>
<gene>
    <name evidence="2" type="ORF">M9Y10_002248</name>
</gene>
<dbReference type="PANTHER" id="PTHR15730:SF5">
    <property type="entry name" value="SI:CH211-210B2.2-RELATED"/>
    <property type="match status" value="1"/>
</dbReference>
<dbReference type="Proteomes" id="UP001470230">
    <property type="component" value="Unassembled WGS sequence"/>
</dbReference>
<comment type="caution">
    <text evidence="2">The sequence shown here is derived from an EMBL/GenBank/DDBJ whole genome shotgun (WGS) entry which is preliminary data.</text>
</comment>